<dbReference type="OrthoDB" id="9806974at2"/>
<organism evidence="3 4">
    <name type="scientific">Pararobbsia silviterrae</name>
    <dbReference type="NCBI Taxonomy" id="1792498"/>
    <lineage>
        <taxon>Bacteria</taxon>
        <taxon>Pseudomonadati</taxon>
        <taxon>Pseudomonadota</taxon>
        <taxon>Betaproteobacteria</taxon>
        <taxon>Burkholderiales</taxon>
        <taxon>Burkholderiaceae</taxon>
        <taxon>Pararobbsia</taxon>
    </lineage>
</organism>
<dbReference type="SUPFAM" id="SSF51735">
    <property type="entry name" value="NAD(P)-binding Rossmann-fold domains"/>
    <property type="match status" value="1"/>
</dbReference>
<dbReference type="Pfam" id="PF00106">
    <property type="entry name" value="adh_short"/>
    <property type="match status" value="1"/>
</dbReference>
<dbReference type="InterPro" id="IPR002347">
    <property type="entry name" value="SDR_fam"/>
</dbReference>
<proteinExistence type="inferred from homology"/>
<dbReference type="PROSITE" id="PS00061">
    <property type="entry name" value="ADH_SHORT"/>
    <property type="match status" value="1"/>
</dbReference>
<evidence type="ECO:0000313" key="3">
    <source>
        <dbReference type="EMBL" id="RKP43915.1"/>
    </source>
</evidence>
<evidence type="ECO:0000313" key="4">
    <source>
        <dbReference type="Proteomes" id="UP000270342"/>
    </source>
</evidence>
<dbReference type="PANTHER" id="PTHR43477:SF1">
    <property type="entry name" value="DIHYDROANTICAPSIN 7-DEHYDROGENASE"/>
    <property type="match status" value="1"/>
</dbReference>
<keyword evidence="2" id="KW-0560">Oxidoreductase</keyword>
<dbReference type="RefSeq" id="WP_121091455.1">
    <property type="nucleotide sequence ID" value="NZ_RBZU01000023.1"/>
</dbReference>
<gene>
    <name evidence="3" type="ORF">D7S86_28205</name>
</gene>
<dbReference type="InterPro" id="IPR020904">
    <property type="entry name" value="Sc_DH/Rdtase_CS"/>
</dbReference>
<sequence length="241" mass="25214">MKVHYDFSGHTVLVVGAASGIGRETALQCAARGASVWAADISASGLQSLPSTLRSAVVDISNPTECDALVEHIVAADGRIDAAILTSAIQHRMPIDVMPDAQWQRHLDVNLSGVFYTLRALMPVMKRQRNGSVVAFTSGLASNGWPGAAAYAASKAGIVGLVKCAALELREYGVRVNALSPGLVATPVFLEAASDEELKGYERTVGVSSPDAVVPTLLHLIADGSRTISGTVVERRLVPAS</sequence>
<dbReference type="Gene3D" id="3.40.50.720">
    <property type="entry name" value="NAD(P)-binding Rossmann-like Domain"/>
    <property type="match status" value="1"/>
</dbReference>
<reference evidence="3 4" key="1">
    <citation type="submission" date="2018-10" db="EMBL/GenBank/DDBJ databases">
        <title>Robbsia sp. DHC34, isolated from soil.</title>
        <authorList>
            <person name="Gao Z.-H."/>
            <person name="Qiu L.-H."/>
        </authorList>
    </citation>
    <scope>NUCLEOTIDE SEQUENCE [LARGE SCALE GENOMIC DNA]</scope>
    <source>
        <strain evidence="3 4">DHC34</strain>
    </source>
</reference>
<dbReference type="CDD" id="cd05233">
    <property type="entry name" value="SDR_c"/>
    <property type="match status" value="1"/>
</dbReference>
<keyword evidence="4" id="KW-1185">Reference proteome</keyword>
<dbReference type="InterPro" id="IPR036291">
    <property type="entry name" value="NAD(P)-bd_dom_sf"/>
</dbReference>
<dbReference type="EMBL" id="RBZU01000023">
    <property type="protein sequence ID" value="RKP43915.1"/>
    <property type="molecule type" value="Genomic_DNA"/>
</dbReference>
<evidence type="ECO:0000256" key="2">
    <source>
        <dbReference type="ARBA" id="ARBA00023002"/>
    </source>
</evidence>
<accession>A0A494WZG4</accession>
<protein>
    <submittedName>
        <fullName evidence="3">SDR family oxidoreductase</fullName>
    </submittedName>
</protein>
<dbReference type="GO" id="GO:0016491">
    <property type="term" value="F:oxidoreductase activity"/>
    <property type="evidence" value="ECO:0007669"/>
    <property type="project" value="UniProtKB-KW"/>
</dbReference>
<comment type="similarity">
    <text evidence="1">Belongs to the short-chain dehydrogenases/reductases (SDR) family.</text>
</comment>
<comment type="caution">
    <text evidence="3">The sequence shown here is derived from an EMBL/GenBank/DDBJ whole genome shotgun (WGS) entry which is preliminary data.</text>
</comment>
<dbReference type="PANTHER" id="PTHR43477">
    <property type="entry name" value="DIHYDROANTICAPSIN 7-DEHYDROGENASE"/>
    <property type="match status" value="1"/>
</dbReference>
<evidence type="ECO:0000256" key="1">
    <source>
        <dbReference type="ARBA" id="ARBA00006484"/>
    </source>
</evidence>
<dbReference type="PRINTS" id="PR00081">
    <property type="entry name" value="GDHRDH"/>
</dbReference>
<dbReference type="InterPro" id="IPR051122">
    <property type="entry name" value="SDR_DHRS6-like"/>
</dbReference>
<dbReference type="Proteomes" id="UP000270342">
    <property type="component" value="Unassembled WGS sequence"/>
</dbReference>
<name>A0A494WZG4_9BURK</name>
<dbReference type="AlphaFoldDB" id="A0A494WZG4"/>